<evidence type="ECO:0000313" key="1">
    <source>
        <dbReference type="EMBL" id="GEQ06994.1"/>
    </source>
</evidence>
<dbReference type="AlphaFoldDB" id="A0A0D0RKG1"/>
<organism evidence="2 3">
    <name type="scientific">Staphylococcus gallinarum</name>
    <dbReference type="NCBI Taxonomy" id="1293"/>
    <lineage>
        <taxon>Bacteria</taxon>
        <taxon>Bacillati</taxon>
        <taxon>Bacillota</taxon>
        <taxon>Bacilli</taxon>
        <taxon>Bacillales</taxon>
        <taxon>Staphylococcaceae</taxon>
        <taxon>Staphylococcus</taxon>
    </lineage>
</organism>
<name>A0A0D0RKG1_STAGA</name>
<reference evidence="1 4" key="2">
    <citation type="submission" date="2019-07" db="EMBL/GenBank/DDBJ databases">
        <title>Whole genome shotgun sequence of Staphylococcus gallinarum NBRC 109767.</title>
        <authorList>
            <person name="Hosoyama A."/>
            <person name="Uohara A."/>
            <person name="Ohji S."/>
            <person name="Ichikawa N."/>
        </authorList>
    </citation>
    <scope>NUCLEOTIDE SEQUENCE [LARGE SCALE GENOMIC DNA]</scope>
    <source>
        <strain evidence="1 4">NBRC 109767</strain>
    </source>
</reference>
<dbReference type="EMBL" id="UHDK01000001">
    <property type="protein sequence ID" value="SUM34049.1"/>
    <property type="molecule type" value="Genomic_DNA"/>
</dbReference>
<dbReference type="RefSeq" id="WP_042740109.1">
    <property type="nucleotide sequence ID" value="NZ_BKAX01000016.1"/>
</dbReference>
<proteinExistence type="predicted"/>
<dbReference type="Proteomes" id="UP000321057">
    <property type="component" value="Unassembled WGS sequence"/>
</dbReference>
<evidence type="ECO:0000313" key="2">
    <source>
        <dbReference type="EMBL" id="SUM34049.1"/>
    </source>
</evidence>
<dbReference type="STRING" id="1293.SH09_13300"/>
<dbReference type="EMBL" id="BKAX01000016">
    <property type="protein sequence ID" value="GEQ06994.1"/>
    <property type="molecule type" value="Genomic_DNA"/>
</dbReference>
<accession>A0A0D0RKG1</accession>
<gene>
    <name evidence="2" type="ORF">NCTC12195_03557</name>
    <name evidence="1" type="ORF">SGA02_28220</name>
</gene>
<evidence type="ECO:0000313" key="4">
    <source>
        <dbReference type="Proteomes" id="UP000321057"/>
    </source>
</evidence>
<protein>
    <submittedName>
        <fullName evidence="2">Phage protein</fullName>
    </submittedName>
</protein>
<keyword evidence="4" id="KW-1185">Reference proteome</keyword>
<evidence type="ECO:0000313" key="3">
    <source>
        <dbReference type="Proteomes" id="UP000255277"/>
    </source>
</evidence>
<dbReference type="Proteomes" id="UP000255277">
    <property type="component" value="Unassembled WGS sequence"/>
</dbReference>
<reference evidence="2 3" key="1">
    <citation type="submission" date="2018-06" db="EMBL/GenBank/DDBJ databases">
        <authorList>
            <consortium name="Pathogen Informatics"/>
            <person name="Doyle S."/>
        </authorList>
    </citation>
    <scope>NUCLEOTIDE SEQUENCE [LARGE SCALE GENOMIC DNA]</scope>
    <source>
        <strain evidence="2 3">NCTC12195</strain>
    </source>
</reference>
<sequence length="58" mass="7212">MIGLIKGITDTFSMSEWNVLWVDDEGKSYKEYFYWKTEAREFYNRLPYMNKKMERVSW</sequence>